<dbReference type="EMBL" id="FNBW01000036">
    <property type="protein sequence ID" value="SDG61237.1"/>
    <property type="molecule type" value="Genomic_DNA"/>
</dbReference>
<dbReference type="AlphaFoldDB" id="A0A8G2BMW6"/>
<dbReference type="RefSeq" id="WP_093154788.1">
    <property type="nucleotide sequence ID" value="NZ_FNBW01000036.1"/>
</dbReference>
<evidence type="ECO:0000313" key="3">
    <source>
        <dbReference type="EMBL" id="SDG61578.1"/>
    </source>
</evidence>
<evidence type="ECO:0000256" key="1">
    <source>
        <dbReference type="SAM" id="MobiDB-lite"/>
    </source>
</evidence>
<dbReference type="Proteomes" id="UP000198615">
    <property type="component" value="Unassembled WGS sequence"/>
</dbReference>
<gene>
    <name evidence="2" type="ORF">SAMN05660686_05016</name>
    <name evidence="3" type="ORF">SAMN05660686_05028</name>
</gene>
<name>A0A8G2BMW6_9PROT</name>
<evidence type="ECO:0000313" key="4">
    <source>
        <dbReference type="Proteomes" id="UP000198615"/>
    </source>
</evidence>
<dbReference type="EMBL" id="FNBW01000037">
    <property type="protein sequence ID" value="SDG61578.1"/>
    <property type="molecule type" value="Genomic_DNA"/>
</dbReference>
<reference evidence="3 4" key="1">
    <citation type="submission" date="2016-10" db="EMBL/GenBank/DDBJ databases">
        <authorList>
            <person name="Varghese N."/>
            <person name="Submissions S."/>
        </authorList>
    </citation>
    <scope>NUCLEOTIDE SEQUENCE [LARGE SCALE GENOMIC DNA]</scope>
    <source>
        <strain evidence="3 4">DSM 18839</strain>
    </source>
</reference>
<keyword evidence="4" id="KW-1185">Reference proteome</keyword>
<proteinExistence type="predicted"/>
<sequence length="97" mass="10505">MGDYESRMESDRRRAVQRKTEDDLAEMVNKPLPDGVSVEVCRRATQVGMDAAWIRVSQDGEPIQGLSGLGSREARGLAAALIMAADSVDAVRSIEAN</sequence>
<feature type="region of interest" description="Disordered" evidence="1">
    <location>
        <begin position="1"/>
        <end position="28"/>
    </location>
</feature>
<accession>A0A8G2BMW6</accession>
<comment type="caution">
    <text evidence="3">The sequence shown here is derived from an EMBL/GenBank/DDBJ whole genome shotgun (WGS) entry which is preliminary data.</text>
</comment>
<protein>
    <submittedName>
        <fullName evidence="3">Uncharacterized protein</fullName>
    </submittedName>
</protein>
<evidence type="ECO:0000313" key="2">
    <source>
        <dbReference type="EMBL" id="SDG61237.1"/>
    </source>
</evidence>
<organism evidence="3 4">
    <name type="scientific">Thalassobaculum litoreum DSM 18839</name>
    <dbReference type="NCBI Taxonomy" id="1123362"/>
    <lineage>
        <taxon>Bacteria</taxon>
        <taxon>Pseudomonadati</taxon>
        <taxon>Pseudomonadota</taxon>
        <taxon>Alphaproteobacteria</taxon>
        <taxon>Rhodospirillales</taxon>
        <taxon>Thalassobaculaceae</taxon>
        <taxon>Thalassobaculum</taxon>
    </lineage>
</organism>
<feature type="compositionally biased region" description="Basic and acidic residues" evidence="1">
    <location>
        <begin position="1"/>
        <end position="22"/>
    </location>
</feature>